<evidence type="ECO:0000256" key="1">
    <source>
        <dbReference type="SAM" id="MobiDB-lite"/>
    </source>
</evidence>
<dbReference type="EMBL" id="JAJFAZ020000004">
    <property type="protein sequence ID" value="KAI5336022.1"/>
    <property type="molecule type" value="Genomic_DNA"/>
</dbReference>
<evidence type="ECO:0000313" key="3">
    <source>
        <dbReference type="Proteomes" id="UP001054821"/>
    </source>
</evidence>
<reference evidence="2 3" key="1">
    <citation type="journal article" date="2022" name="G3 (Bethesda)">
        <title>Whole-genome sequence and methylome profiling of the almond [Prunus dulcis (Mill.) D.A. Webb] cultivar 'Nonpareil'.</title>
        <authorList>
            <person name="D'Amico-Willman K.M."/>
            <person name="Ouma W.Z."/>
            <person name="Meulia T."/>
            <person name="Sideli G.M."/>
            <person name="Gradziel T.M."/>
            <person name="Fresnedo-Ramirez J."/>
        </authorList>
    </citation>
    <scope>NUCLEOTIDE SEQUENCE [LARGE SCALE GENOMIC DNA]</scope>
    <source>
        <strain evidence="2">Clone GOH B32 T37-40</strain>
    </source>
</reference>
<dbReference type="AlphaFoldDB" id="A0AAD4Z735"/>
<accession>A0AAD4Z735</accession>
<keyword evidence="3" id="KW-1185">Reference proteome</keyword>
<sequence length="112" mass="11701">MVIPESAMSDGCCISALAEIARDVPLMPPADKLGDYDLLRELGVDSLSLTPLEVRMAAAKKARESSAWAKGSSATLVADSKVDESSPAGDAGVSDLLKKKLPVKPVYLLQAS</sequence>
<proteinExistence type="predicted"/>
<feature type="region of interest" description="Disordered" evidence="1">
    <location>
        <begin position="70"/>
        <end position="94"/>
    </location>
</feature>
<organism evidence="2 3">
    <name type="scientific">Prunus dulcis</name>
    <name type="common">Almond</name>
    <name type="synonym">Amygdalus dulcis</name>
    <dbReference type="NCBI Taxonomy" id="3755"/>
    <lineage>
        <taxon>Eukaryota</taxon>
        <taxon>Viridiplantae</taxon>
        <taxon>Streptophyta</taxon>
        <taxon>Embryophyta</taxon>
        <taxon>Tracheophyta</taxon>
        <taxon>Spermatophyta</taxon>
        <taxon>Magnoliopsida</taxon>
        <taxon>eudicotyledons</taxon>
        <taxon>Gunneridae</taxon>
        <taxon>Pentapetalae</taxon>
        <taxon>rosids</taxon>
        <taxon>fabids</taxon>
        <taxon>Rosales</taxon>
        <taxon>Rosaceae</taxon>
        <taxon>Amygdaloideae</taxon>
        <taxon>Amygdaleae</taxon>
        <taxon>Prunus</taxon>
    </lineage>
</organism>
<name>A0AAD4Z735_PRUDU</name>
<protein>
    <submittedName>
        <fullName evidence="2">Uncharacterized protein</fullName>
    </submittedName>
</protein>
<gene>
    <name evidence="2" type="ORF">L3X38_026156</name>
</gene>
<evidence type="ECO:0000313" key="2">
    <source>
        <dbReference type="EMBL" id="KAI5336022.1"/>
    </source>
</evidence>
<comment type="caution">
    <text evidence="2">The sequence shown here is derived from an EMBL/GenBank/DDBJ whole genome shotgun (WGS) entry which is preliminary data.</text>
</comment>
<dbReference type="Proteomes" id="UP001054821">
    <property type="component" value="Chromosome 4"/>
</dbReference>